<dbReference type="PANTHER" id="PTHR30502:SF0">
    <property type="entry name" value="PHOSPHOENOLPYRUVATE CARBOXYLASE FAMILY PROTEIN"/>
    <property type="match status" value="1"/>
</dbReference>
<accession>A0A2M9FZ97</accession>
<dbReference type="Proteomes" id="UP000229498">
    <property type="component" value="Unassembled WGS sequence"/>
</dbReference>
<evidence type="ECO:0000256" key="3">
    <source>
        <dbReference type="ARBA" id="ARBA00023239"/>
    </source>
</evidence>
<gene>
    <name evidence="5" type="ORF">CVT23_15745</name>
</gene>
<keyword evidence="2" id="KW-0479">Metal-binding</keyword>
<evidence type="ECO:0000259" key="4">
    <source>
        <dbReference type="Pfam" id="PF03328"/>
    </source>
</evidence>
<evidence type="ECO:0000256" key="2">
    <source>
        <dbReference type="ARBA" id="ARBA00022723"/>
    </source>
</evidence>
<keyword evidence="3" id="KW-0456">Lyase</keyword>
<keyword evidence="6" id="KW-1185">Reference proteome</keyword>
<dbReference type="Gene3D" id="3.20.20.60">
    <property type="entry name" value="Phosphoenolpyruvate-binding domains"/>
    <property type="match status" value="1"/>
</dbReference>
<dbReference type="InterPro" id="IPR005000">
    <property type="entry name" value="Aldolase/citrate-lyase_domain"/>
</dbReference>
<dbReference type="GO" id="GO:0046872">
    <property type="term" value="F:metal ion binding"/>
    <property type="evidence" value="ECO:0007669"/>
    <property type="project" value="UniProtKB-KW"/>
</dbReference>
<organism evidence="5 6">
    <name type="scientific">Minwuia thermotolerans</name>
    <dbReference type="NCBI Taxonomy" id="2056226"/>
    <lineage>
        <taxon>Bacteria</taxon>
        <taxon>Pseudomonadati</taxon>
        <taxon>Pseudomonadota</taxon>
        <taxon>Alphaproteobacteria</taxon>
        <taxon>Minwuiales</taxon>
        <taxon>Minwuiaceae</taxon>
        <taxon>Minwuia</taxon>
    </lineage>
</organism>
<dbReference type="AlphaFoldDB" id="A0A2M9FZ97"/>
<evidence type="ECO:0000256" key="1">
    <source>
        <dbReference type="ARBA" id="ARBA00005568"/>
    </source>
</evidence>
<sequence>MRTNRVREIWNAGGNVVNGWLASSSSYSAEIMASLDFDSVGVDLQHGMIDFDQALPILQAISVQPATPLARIPWNDPVWIMKVLDAGALGLICPMVNTAAEAEHLVQAMRYPPHGFRSFASVRGPLYMGPDYAKNANDTVIAFAMIETRTALDNIAEIVSVEGLDAIYIGPSDLALGIGHPPAPDPTEREVLEAIEHVRRTAVDAGVVPCIHTAGGDHAKRCFEQGFRLCTIANDVSLMRKAATAEIALARK</sequence>
<comment type="similarity">
    <text evidence="1">Belongs to the HpcH/HpaI aldolase family.</text>
</comment>
<dbReference type="GO" id="GO:0016832">
    <property type="term" value="F:aldehyde-lyase activity"/>
    <property type="evidence" value="ECO:0007669"/>
    <property type="project" value="TreeGrafter"/>
</dbReference>
<comment type="caution">
    <text evidence="5">The sequence shown here is derived from an EMBL/GenBank/DDBJ whole genome shotgun (WGS) entry which is preliminary data.</text>
</comment>
<dbReference type="InterPro" id="IPR015813">
    <property type="entry name" value="Pyrv/PenolPyrv_kinase-like_dom"/>
</dbReference>
<evidence type="ECO:0000313" key="6">
    <source>
        <dbReference type="Proteomes" id="UP000229498"/>
    </source>
</evidence>
<dbReference type="EMBL" id="PHIG01000039">
    <property type="protein sequence ID" value="PJK28783.1"/>
    <property type="molecule type" value="Genomic_DNA"/>
</dbReference>
<dbReference type="InterPro" id="IPR050251">
    <property type="entry name" value="HpcH-HpaI_aldolase"/>
</dbReference>
<dbReference type="Pfam" id="PF03328">
    <property type="entry name" value="HpcH_HpaI"/>
    <property type="match status" value="1"/>
</dbReference>
<dbReference type="SUPFAM" id="SSF51621">
    <property type="entry name" value="Phosphoenolpyruvate/pyruvate domain"/>
    <property type="match status" value="1"/>
</dbReference>
<dbReference type="PANTHER" id="PTHR30502">
    <property type="entry name" value="2-KETO-3-DEOXY-L-RHAMNONATE ALDOLASE"/>
    <property type="match status" value="1"/>
</dbReference>
<dbReference type="GO" id="GO:0005737">
    <property type="term" value="C:cytoplasm"/>
    <property type="evidence" value="ECO:0007669"/>
    <property type="project" value="TreeGrafter"/>
</dbReference>
<name>A0A2M9FZ97_9PROT</name>
<proteinExistence type="inferred from homology"/>
<evidence type="ECO:0000313" key="5">
    <source>
        <dbReference type="EMBL" id="PJK28783.1"/>
    </source>
</evidence>
<dbReference type="RefSeq" id="WP_109792256.1">
    <property type="nucleotide sequence ID" value="NZ_PHIG01000039.1"/>
</dbReference>
<dbReference type="OrthoDB" id="9802624at2"/>
<reference evidence="5 6" key="1">
    <citation type="submission" date="2017-11" db="EMBL/GenBank/DDBJ databases">
        <title>Draft genome sequence of Rhizobiales bacterium SY3-13.</title>
        <authorList>
            <person name="Sun C."/>
        </authorList>
    </citation>
    <scope>NUCLEOTIDE SEQUENCE [LARGE SCALE GENOMIC DNA]</scope>
    <source>
        <strain evidence="5 6">SY3-13</strain>
    </source>
</reference>
<feature type="domain" description="HpcH/HpaI aldolase/citrate lyase" evidence="4">
    <location>
        <begin position="20"/>
        <end position="241"/>
    </location>
</feature>
<protein>
    <submittedName>
        <fullName evidence="5">2,4-dihydroxyhept-2-ene-1,7-dioic acid aldolase</fullName>
    </submittedName>
</protein>
<dbReference type="InterPro" id="IPR040442">
    <property type="entry name" value="Pyrv_kinase-like_dom_sf"/>
</dbReference>